<reference evidence="11 12" key="1">
    <citation type="submission" date="2019-03" db="EMBL/GenBank/DDBJ databases">
        <title>Ruegeria lutea sp. nov., a novel strain, isolated from marine sediment, the Masan Bay, South Korea.</title>
        <authorList>
            <person name="Kim J."/>
            <person name="Kim D.-Y."/>
            <person name="Lee S.-S."/>
        </authorList>
    </citation>
    <scope>NUCLEOTIDE SEQUENCE [LARGE SCALE GENOMIC DNA]</scope>
    <source>
        <strain evidence="11 12">318-1</strain>
    </source>
</reference>
<feature type="binding site" evidence="9">
    <location>
        <position position="194"/>
    </location>
    <ligand>
        <name>cob(II)alamin</name>
        <dbReference type="ChEBI" id="CHEBI:16304"/>
    </ligand>
</feature>
<dbReference type="InterPro" id="IPR013542">
    <property type="entry name" value="QueG_DUF1730"/>
</dbReference>
<dbReference type="Gene3D" id="3.30.70.20">
    <property type="match status" value="1"/>
</dbReference>
<keyword evidence="9" id="KW-0846">Cobalamin</keyword>
<feature type="binding site" evidence="9">
    <location>
        <position position="239"/>
    </location>
    <ligand>
        <name>[4Fe-4S] cluster</name>
        <dbReference type="ChEBI" id="CHEBI:49883"/>
        <label>2</label>
    </ligand>
</feature>
<feature type="domain" description="4Fe-4S ferredoxin-type" evidence="10">
    <location>
        <begin position="204"/>
        <end position="233"/>
    </location>
</feature>
<evidence type="ECO:0000256" key="9">
    <source>
        <dbReference type="HAMAP-Rule" id="MF_00916"/>
    </source>
</evidence>
<organism evidence="11 12">
    <name type="scientific">Antarcticimicrobium luteum</name>
    <dbReference type="NCBI Taxonomy" id="2547397"/>
    <lineage>
        <taxon>Bacteria</taxon>
        <taxon>Pseudomonadati</taxon>
        <taxon>Pseudomonadota</taxon>
        <taxon>Alphaproteobacteria</taxon>
        <taxon>Rhodobacterales</taxon>
        <taxon>Paracoccaceae</taxon>
        <taxon>Antarcticimicrobium</taxon>
    </lineage>
</organism>
<sequence length="371" mass="40701">MDDDATYGLKARLLAQAREEGFVAARICRPWDVPEVPGRLAGFVEAGYHGQMGWMAERMHWRGDPHALWPEARSVLMLAESYTPDHDPRAILDRRDCGAISVYAQNRDYHDIVKKRLKRLARWLIETVEKGGNRDAGTGKWVPLPAQTADRPEVKVFVDTAPVPEKALAQAAGLGWQGKHTNLVSREFGNWAFLGSVFTTLDLPAHAPERDHCGSCRACLDACPTDAFPAPYQLDARRCISYLTIEHHGPIDLELREKLGNRIYGCDDCLAACPWNKFAVAASDMRYAARADLAAPKLADLAQLDDAGFRALFSGSPIKRIGRDRFVRNVLYAIGNSGDAALAGVARGLTGDSSPAVADAARWAVGRLTGR</sequence>
<feature type="binding site" evidence="9">
    <location>
        <position position="62"/>
    </location>
    <ligand>
        <name>cob(II)alamin</name>
        <dbReference type="ChEBI" id="CHEBI:16304"/>
    </ligand>
</feature>
<dbReference type="GO" id="GO:0051539">
    <property type="term" value="F:4 iron, 4 sulfur cluster binding"/>
    <property type="evidence" value="ECO:0007669"/>
    <property type="project" value="UniProtKB-KW"/>
</dbReference>
<dbReference type="PANTHER" id="PTHR30002:SF4">
    <property type="entry name" value="EPOXYQUEUOSINE REDUCTASE"/>
    <property type="match status" value="1"/>
</dbReference>
<dbReference type="GO" id="GO:0046872">
    <property type="term" value="F:metal ion binding"/>
    <property type="evidence" value="ECO:0007669"/>
    <property type="project" value="UniProtKB-KW"/>
</dbReference>
<feature type="binding site" evidence="9">
    <location>
        <position position="216"/>
    </location>
    <ligand>
        <name>[4Fe-4S] cluster</name>
        <dbReference type="ChEBI" id="CHEBI:49883"/>
        <label>1</label>
    </ligand>
</feature>
<dbReference type="PROSITE" id="PS00198">
    <property type="entry name" value="4FE4S_FER_1"/>
    <property type="match status" value="1"/>
</dbReference>
<keyword evidence="6 9" id="KW-0560">Oxidoreductase</keyword>
<dbReference type="NCBIfam" id="TIGR00276">
    <property type="entry name" value="tRNA epoxyqueuosine(34) reductase QueG"/>
    <property type="match status" value="1"/>
</dbReference>
<evidence type="ECO:0000259" key="10">
    <source>
        <dbReference type="PROSITE" id="PS51379"/>
    </source>
</evidence>
<feature type="binding site" evidence="9">
    <location>
        <position position="273"/>
    </location>
    <ligand>
        <name>[4Fe-4S] cluster</name>
        <dbReference type="ChEBI" id="CHEBI:49883"/>
        <label>1</label>
    </ligand>
</feature>
<keyword evidence="5 9" id="KW-0671">Queuosine biosynthesis</keyword>
<dbReference type="EC" id="1.17.99.6" evidence="9"/>
<feature type="binding site" evidence="9">
    <location>
        <begin position="266"/>
        <end position="267"/>
    </location>
    <ligand>
        <name>cob(II)alamin</name>
        <dbReference type="ChEBI" id="CHEBI:16304"/>
    </ligand>
</feature>
<evidence type="ECO:0000256" key="3">
    <source>
        <dbReference type="ARBA" id="ARBA00022694"/>
    </source>
</evidence>
<name>A0A4R5VCU0_9RHOB</name>
<dbReference type="RefSeq" id="WP_133359147.1">
    <property type="nucleotide sequence ID" value="NZ_SMUV01000059.1"/>
</dbReference>
<comment type="subunit">
    <text evidence="9">Monomer.</text>
</comment>
<evidence type="ECO:0000256" key="5">
    <source>
        <dbReference type="ARBA" id="ARBA00022785"/>
    </source>
</evidence>
<gene>
    <name evidence="9 11" type="primary">queG</name>
    <name evidence="11" type="ORF">E1832_07650</name>
</gene>
<comment type="subcellular location">
    <subcellularLocation>
        <location evidence="9">Cytoplasm</location>
    </subcellularLocation>
</comment>
<dbReference type="InterPro" id="IPR004453">
    <property type="entry name" value="QueG"/>
</dbReference>
<keyword evidence="2 9" id="KW-0963">Cytoplasm</keyword>
<feature type="binding site" evidence="9">
    <location>
        <position position="213"/>
    </location>
    <ligand>
        <name>[4Fe-4S] cluster</name>
        <dbReference type="ChEBI" id="CHEBI:49883"/>
        <label>1</label>
    </ligand>
</feature>
<feature type="binding site" evidence="9">
    <location>
        <position position="269"/>
    </location>
    <ligand>
        <name>[4Fe-4S] cluster</name>
        <dbReference type="ChEBI" id="CHEBI:49883"/>
        <label>2</label>
    </ligand>
</feature>
<evidence type="ECO:0000313" key="11">
    <source>
        <dbReference type="EMBL" id="TDK50029.1"/>
    </source>
</evidence>
<feature type="binding site" evidence="9">
    <location>
        <position position="241"/>
    </location>
    <ligand>
        <name>cob(II)alamin</name>
        <dbReference type="ChEBI" id="CHEBI:16304"/>
    </ligand>
</feature>
<comment type="similarity">
    <text evidence="9">Belongs to the QueG family.</text>
</comment>
<feature type="binding site" evidence="9">
    <location>
        <position position="159"/>
    </location>
    <ligand>
        <name>cob(II)alamin</name>
        <dbReference type="ChEBI" id="CHEBI:16304"/>
    </ligand>
</feature>
<dbReference type="InterPro" id="IPR017900">
    <property type="entry name" value="4Fe4S_Fe_S_CS"/>
</dbReference>
<evidence type="ECO:0000313" key="12">
    <source>
        <dbReference type="Proteomes" id="UP000295301"/>
    </source>
</evidence>
<keyword evidence="3 9" id="KW-0819">tRNA processing</keyword>
<dbReference type="GO" id="GO:0052693">
    <property type="term" value="F:epoxyqueuosine reductase activity"/>
    <property type="evidence" value="ECO:0007669"/>
    <property type="project" value="UniProtKB-UniRule"/>
</dbReference>
<feature type="binding site" evidence="9">
    <location>
        <position position="223"/>
    </location>
    <ligand>
        <name>[4Fe-4S] cluster</name>
        <dbReference type="ChEBI" id="CHEBI:49883"/>
        <label>2</label>
    </ligand>
</feature>
<keyword evidence="9" id="KW-0170">Cobalt</keyword>
<dbReference type="Pfam" id="PF08331">
    <property type="entry name" value="QueG_DUF1730"/>
    <property type="match status" value="1"/>
</dbReference>
<evidence type="ECO:0000256" key="1">
    <source>
        <dbReference type="ARBA" id="ARBA00022485"/>
    </source>
</evidence>
<evidence type="ECO:0000256" key="8">
    <source>
        <dbReference type="ARBA" id="ARBA00023014"/>
    </source>
</evidence>
<dbReference type="AlphaFoldDB" id="A0A4R5VCU0"/>
<keyword evidence="12" id="KW-1185">Reference proteome</keyword>
<feature type="binding site" evidence="9">
    <location>
        <position position="219"/>
    </location>
    <ligand>
        <name>[4Fe-4S] cluster</name>
        <dbReference type="ChEBI" id="CHEBI:49883"/>
        <label>1</label>
    </ligand>
</feature>
<dbReference type="PROSITE" id="PS51379">
    <property type="entry name" value="4FE4S_FER_2"/>
    <property type="match status" value="1"/>
</dbReference>
<dbReference type="OrthoDB" id="9784571at2"/>
<dbReference type="HAMAP" id="MF_00916">
    <property type="entry name" value="QueG"/>
    <property type="match status" value="1"/>
</dbReference>
<dbReference type="SUPFAM" id="SSF46548">
    <property type="entry name" value="alpha-helical ferredoxin"/>
    <property type="match status" value="1"/>
</dbReference>
<comment type="function">
    <text evidence="9">Catalyzes the conversion of epoxyqueuosine (oQ) to queuosine (Q), which is a hypermodified base found in the wobble positions of tRNA(Asp), tRNA(Asn), tRNA(His) and tRNA(Tyr).</text>
</comment>
<dbReference type="GO" id="GO:0005737">
    <property type="term" value="C:cytoplasm"/>
    <property type="evidence" value="ECO:0007669"/>
    <property type="project" value="UniProtKB-SubCell"/>
</dbReference>
<evidence type="ECO:0000256" key="4">
    <source>
        <dbReference type="ARBA" id="ARBA00022723"/>
    </source>
</evidence>
<feature type="binding site" evidence="9">
    <location>
        <position position="183"/>
    </location>
    <ligand>
        <name>cob(II)alamin</name>
        <dbReference type="ChEBI" id="CHEBI:16304"/>
    </ligand>
</feature>
<dbReference type="PANTHER" id="PTHR30002">
    <property type="entry name" value="EPOXYQUEUOSINE REDUCTASE"/>
    <property type="match status" value="1"/>
</dbReference>
<comment type="caution">
    <text evidence="11">The sequence shown here is derived from an EMBL/GenBank/DDBJ whole genome shotgun (WGS) entry which is preliminary data.</text>
</comment>
<comment type="pathway">
    <text evidence="9">tRNA modification; tRNA-queuosine biosynthesis.</text>
</comment>
<feature type="active site" description="Proton donor" evidence="9">
    <location>
        <position position="159"/>
    </location>
</feature>
<evidence type="ECO:0000256" key="6">
    <source>
        <dbReference type="ARBA" id="ARBA00023002"/>
    </source>
</evidence>
<comment type="catalytic activity">
    <reaction evidence="9">
        <text>epoxyqueuosine(34) in tRNA + AH2 = queuosine(34) in tRNA + A + H2O</text>
        <dbReference type="Rhea" id="RHEA:32159"/>
        <dbReference type="Rhea" id="RHEA-COMP:18571"/>
        <dbReference type="Rhea" id="RHEA-COMP:18582"/>
        <dbReference type="ChEBI" id="CHEBI:13193"/>
        <dbReference type="ChEBI" id="CHEBI:15377"/>
        <dbReference type="ChEBI" id="CHEBI:17499"/>
        <dbReference type="ChEBI" id="CHEBI:194431"/>
        <dbReference type="ChEBI" id="CHEBI:194443"/>
        <dbReference type="EC" id="1.17.99.6"/>
    </reaction>
</comment>
<dbReference type="EMBL" id="SMUV01000059">
    <property type="protein sequence ID" value="TDK50029.1"/>
    <property type="molecule type" value="Genomic_DNA"/>
</dbReference>
<evidence type="ECO:0000256" key="2">
    <source>
        <dbReference type="ARBA" id="ARBA00022490"/>
    </source>
</evidence>
<dbReference type="InterPro" id="IPR017896">
    <property type="entry name" value="4Fe4S_Fe-S-bd"/>
</dbReference>
<keyword evidence="4 9" id="KW-0479">Metal-binding</keyword>
<dbReference type="Pfam" id="PF13484">
    <property type="entry name" value="Fer4_16"/>
    <property type="match status" value="1"/>
</dbReference>
<dbReference type="Proteomes" id="UP000295301">
    <property type="component" value="Unassembled WGS sequence"/>
</dbReference>
<comment type="cofactor">
    <cofactor evidence="9">
        <name>[4Fe-4S] cluster</name>
        <dbReference type="ChEBI" id="CHEBI:49883"/>
    </cofactor>
    <text evidence="9">Binds 2 [4Fe-4S] clusters per monomer.</text>
</comment>
<comment type="cofactor">
    <cofactor evidence="9">
        <name>cob(II)alamin</name>
        <dbReference type="ChEBI" id="CHEBI:16304"/>
    </cofactor>
</comment>
<evidence type="ECO:0000256" key="7">
    <source>
        <dbReference type="ARBA" id="ARBA00023004"/>
    </source>
</evidence>
<keyword evidence="8 9" id="KW-0411">Iron-sulfur</keyword>
<keyword evidence="7 9" id="KW-0408">Iron</keyword>
<feature type="binding site" evidence="9">
    <location>
        <position position="266"/>
    </location>
    <ligand>
        <name>[4Fe-4S] cluster</name>
        <dbReference type="ChEBI" id="CHEBI:49883"/>
        <label>2</label>
    </ligand>
</feature>
<dbReference type="GO" id="GO:0031419">
    <property type="term" value="F:cobalamin binding"/>
    <property type="evidence" value="ECO:0007669"/>
    <property type="project" value="UniProtKB-KW"/>
</dbReference>
<comment type="caution">
    <text evidence="9">Lacks conserved residue(s) required for the propagation of feature annotation.</text>
</comment>
<keyword evidence="1 9" id="KW-0004">4Fe-4S</keyword>
<protein>
    <recommendedName>
        <fullName evidence="9">Epoxyqueuosine reductase</fullName>
        <ecNumber evidence="9">1.17.99.6</ecNumber>
    </recommendedName>
    <alternativeName>
        <fullName evidence="9">Queuosine biosynthesis protein QueG</fullName>
    </alternativeName>
</protein>
<proteinExistence type="inferred from homology"/>
<accession>A0A4R5VCU0</accession>
<dbReference type="UniPathway" id="UPA00392"/>
<dbReference type="GO" id="GO:0008616">
    <property type="term" value="P:tRNA queuosine(34) biosynthetic process"/>
    <property type="evidence" value="ECO:0007669"/>
    <property type="project" value="UniProtKB-UniRule"/>
</dbReference>